<dbReference type="GO" id="GO:0005886">
    <property type="term" value="C:plasma membrane"/>
    <property type="evidence" value="ECO:0007669"/>
    <property type="project" value="UniProtKB-SubCell"/>
</dbReference>
<feature type="transmembrane region" description="Helical" evidence="9">
    <location>
        <begin position="87"/>
        <end position="106"/>
    </location>
</feature>
<evidence type="ECO:0000256" key="9">
    <source>
        <dbReference type="SAM" id="Phobius"/>
    </source>
</evidence>
<comment type="subcellular location">
    <subcellularLocation>
        <location evidence="1">Cell membrane</location>
        <topology evidence="1">Multi-pass membrane protein</topology>
    </subcellularLocation>
</comment>
<dbReference type="RefSeq" id="WP_178932011.1">
    <property type="nucleotide sequence ID" value="NZ_JACBAZ010000002.1"/>
</dbReference>
<evidence type="ECO:0000256" key="3">
    <source>
        <dbReference type="ARBA" id="ARBA00022449"/>
    </source>
</evidence>
<dbReference type="Proteomes" id="UP000557872">
    <property type="component" value="Unassembled WGS sequence"/>
</dbReference>
<dbReference type="InterPro" id="IPR006153">
    <property type="entry name" value="Cation/H_exchanger_TM"/>
</dbReference>
<feature type="transmembrane region" description="Helical" evidence="9">
    <location>
        <begin position="374"/>
        <end position="399"/>
    </location>
</feature>
<evidence type="ECO:0000259" key="10">
    <source>
        <dbReference type="Pfam" id="PF00999"/>
    </source>
</evidence>
<name>A0A851GEA5_9BACT</name>
<evidence type="ECO:0000256" key="1">
    <source>
        <dbReference type="ARBA" id="ARBA00004651"/>
    </source>
</evidence>
<feature type="transmembrane region" description="Helical" evidence="9">
    <location>
        <begin position="304"/>
        <end position="326"/>
    </location>
</feature>
<evidence type="ECO:0000256" key="6">
    <source>
        <dbReference type="ARBA" id="ARBA00022989"/>
    </source>
</evidence>
<dbReference type="GO" id="GO:0015297">
    <property type="term" value="F:antiporter activity"/>
    <property type="evidence" value="ECO:0007669"/>
    <property type="project" value="UniProtKB-KW"/>
</dbReference>
<keyword evidence="5 9" id="KW-0812">Transmembrane</keyword>
<dbReference type="PANTHER" id="PTHR32507:SF8">
    <property type="entry name" value="CNH1P"/>
    <property type="match status" value="1"/>
</dbReference>
<gene>
    <name evidence="11" type="ORF">HW115_07745</name>
</gene>
<feature type="transmembrane region" description="Helical" evidence="9">
    <location>
        <begin position="278"/>
        <end position="298"/>
    </location>
</feature>
<dbReference type="GO" id="GO:1902600">
    <property type="term" value="P:proton transmembrane transport"/>
    <property type="evidence" value="ECO:0007669"/>
    <property type="project" value="InterPro"/>
</dbReference>
<evidence type="ECO:0000256" key="8">
    <source>
        <dbReference type="ARBA" id="ARBA00023136"/>
    </source>
</evidence>
<keyword evidence="8 9" id="KW-0472">Membrane</keyword>
<evidence type="ECO:0000256" key="7">
    <source>
        <dbReference type="ARBA" id="ARBA00023065"/>
    </source>
</evidence>
<dbReference type="InterPro" id="IPR038770">
    <property type="entry name" value="Na+/solute_symporter_sf"/>
</dbReference>
<feature type="transmembrane region" description="Helical" evidence="9">
    <location>
        <begin position="247"/>
        <end position="266"/>
    </location>
</feature>
<dbReference type="AlphaFoldDB" id="A0A851GEA5"/>
<evidence type="ECO:0000313" key="12">
    <source>
        <dbReference type="Proteomes" id="UP000557872"/>
    </source>
</evidence>
<protein>
    <submittedName>
        <fullName evidence="11">Sodium:proton antiporter</fullName>
    </submittedName>
</protein>
<keyword evidence="7" id="KW-0406">Ion transport</keyword>
<dbReference type="Pfam" id="PF00999">
    <property type="entry name" value="Na_H_Exchanger"/>
    <property type="match status" value="1"/>
</dbReference>
<accession>A0A851GEA5</accession>
<keyword evidence="2" id="KW-0813">Transport</keyword>
<dbReference type="Gene3D" id="1.20.1530.20">
    <property type="match status" value="1"/>
</dbReference>
<keyword evidence="12" id="KW-1185">Reference proteome</keyword>
<proteinExistence type="predicted"/>
<organism evidence="11 12">
    <name type="scientific">Oceaniferula marina</name>
    <dbReference type="NCBI Taxonomy" id="2748318"/>
    <lineage>
        <taxon>Bacteria</taxon>
        <taxon>Pseudomonadati</taxon>
        <taxon>Verrucomicrobiota</taxon>
        <taxon>Verrucomicrobiia</taxon>
        <taxon>Verrucomicrobiales</taxon>
        <taxon>Verrucomicrobiaceae</taxon>
        <taxon>Oceaniferula</taxon>
    </lineage>
</organism>
<dbReference type="PANTHER" id="PTHR32507">
    <property type="entry name" value="NA(+)/H(+) ANTIPORTER 1"/>
    <property type="match status" value="1"/>
</dbReference>
<feature type="transmembrane region" description="Helical" evidence="9">
    <location>
        <begin position="30"/>
        <end position="48"/>
    </location>
</feature>
<keyword evidence="3" id="KW-0050">Antiport</keyword>
<sequence>MDELIFFAALLVFLFGLVSAVASRSPVTAPMFFVAVGVLAGPLGFAWYEAETDSESVQVIAELTLMLILFTDASLIDLRALKREYKIPLRLLGIGLPLTMLAGFLIGQCLFPGMALPLIAVMAFMLSPTDAALGQAVVASEVVPASVRDSIGVESGLNDGIALPPILACMAAIGAGVDSTLDFGYWGGFALKQLFYGPLVGAAVGLIGGRLVDGAVKRGWMTSVFQRLTSISLALVSYALAEKVGGNGFIAAFFGGLMLGTSTRVVRERLQEFGEAEGQLLSLFVFLIFGAVLVPIAWEHWSWMSLLYAVLSLTVIRMVPVLVSLLGANLEPGRRIDWASIGFIAWFGPRGIASVLYMLMFVGVLGRDGYEPMLSVVILTVFLSVFAHGLSAVPLSSLYGRWMESRSERG</sequence>
<evidence type="ECO:0000256" key="5">
    <source>
        <dbReference type="ARBA" id="ARBA00022692"/>
    </source>
</evidence>
<feature type="transmembrane region" description="Helical" evidence="9">
    <location>
        <begin position="194"/>
        <end position="212"/>
    </location>
</feature>
<comment type="caution">
    <text evidence="11">The sequence shown here is derived from an EMBL/GenBank/DDBJ whole genome shotgun (WGS) entry which is preliminary data.</text>
</comment>
<keyword evidence="6 9" id="KW-1133">Transmembrane helix</keyword>
<evidence type="ECO:0000313" key="11">
    <source>
        <dbReference type="EMBL" id="NWK55499.1"/>
    </source>
</evidence>
<dbReference type="EMBL" id="JACBAZ010000002">
    <property type="protein sequence ID" value="NWK55499.1"/>
    <property type="molecule type" value="Genomic_DNA"/>
</dbReference>
<keyword evidence="4" id="KW-1003">Cell membrane</keyword>
<feature type="domain" description="Cation/H+ exchanger transmembrane" evidence="10">
    <location>
        <begin position="12"/>
        <end position="395"/>
    </location>
</feature>
<feature type="transmembrane region" description="Helical" evidence="9">
    <location>
        <begin position="338"/>
        <end position="362"/>
    </location>
</feature>
<evidence type="ECO:0000256" key="2">
    <source>
        <dbReference type="ARBA" id="ARBA00022448"/>
    </source>
</evidence>
<evidence type="ECO:0000256" key="4">
    <source>
        <dbReference type="ARBA" id="ARBA00022475"/>
    </source>
</evidence>
<reference evidence="11 12" key="1">
    <citation type="submission" date="2020-07" db="EMBL/GenBank/DDBJ databases">
        <title>Roseicoccus Jingziensis gen. nov., sp. nov., isolated from coastal seawater.</title>
        <authorList>
            <person name="Feng X."/>
        </authorList>
    </citation>
    <scope>NUCLEOTIDE SEQUENCE [LARGE SCALE GENOMIC DNA]</scope>
    <source>
        <strain evidence="11 12">N1E253</strain>
    </source>
</reference>
<feature type="transmembrane region" description="Helical" evidence="9">
    <location>
        <begin position="60"/>
        <end position="81"/>
    </location>
</feature>
<feature type="transmembrane region" description="Helical" evidence="9">
    <location>
        <begin position="224"/>
        <end position="241"/>
    </location>
</feature>